<feature type="compositionally biased region" description="Low complexity" evidence="1">
    <location>
        <begin position="302"/>
        <end position="318"/>
    </location>
</feature>
<evidence type="ECO:0000256" key="1">
    <source>
        <dbReference type="SAM" id="MobiDB-lite"/>
    </source>
</evidence>
<proteinExistence type="predicted"/>
<feature type="region of interest" description="Disordered" evidence="1">
    <location>
        <begin position="299"/>
        <end position="327"/>
    </location>
</feature>
<feature type="region of interest" description="Disordered" evidence="1">
    <location>
        <begin position="142"/>
        <end position="161"/>
    </location>
</feature>
<evidence type="ECO:0000313" key="3">
    <source>
        <dbReference type="Proteomes" id="UP000237481"/>
    </source>
</evidence>
<comment type="caution">
    <text evidence="2">The sequence shown here is derived from an EMBL/GenBank/DDBJ whole genome shotgun (WGS) entry which is preliminary data.</text>
</comment>
<keyword evidence="3" id="KW-1185">Reference proteome</keyword>
<feature type="compositionally biased region" description="Acidic residues" evidence="1">
    <location>
        <begin position="196"/>
        <end position="253"/>
    </location>
</feature>
<accession>A0A2S4L2X4</accession>
<reference evidence="2 3" key="1">
    <citation type="submission" date="2018-01" db="EMBL/GenBank/DDBJ databases">
        <title>Harnessing the power of phylogenomics to disentangle the directionality and signatures of interkingdom host jumping in the parasitic fungal genus Tolypocladium.</title>
        <authorList>
            <person name="Quandt C.A."/>
            <person name="Patterson W."/>
            <person name="Spatafora J.W."/>
        </authorList>
    </citation>
    <scope>NUCLEOTIDE SEQUENCE [LARGE SCALE GENOMIC DNA]</scope>
    <source>
        <strain evidence="2 3">NRBC 100945</strain>
    </source>
</reference>
<dbReference type="OrthoDB" id="5154063at2759"/>
<name>A0A2S4L2X4_9HYPO</name>
<dbReference type="AlphaFoldDB" id="A0A2S4L2X4"/>
<evidence type="ECO:0000313" key="2">
    <source>
        <dbReference type="EMBL" id="POR36784.1"/>
    </source>
</evidence>
<gene>
    <name evidence="2" type="ORF">TPAR_03062</name>
</gene>
<dbReference type="EMBL" id="PKSG01000302">
    <property type="protein sequence ID" value="POR36784.1"/>
    <property type="molecule type" value="Genomic_DNA"/>
</dbReference>
<protein>
    <submittedName>
        <fullName evidence="2">Uncharacterized protein</fullName>
    </submittedName>
</protein>
<dbReference type="Proteomes" id="UP000237481">
    <property type="component" value="Unassembled WGS sequence"/>
</dbReference>
<feature type="compositionally biased region" description="Acidic residues" evidence="1">
    <location>
        <begin position="143"/>
        <end position="152"/>
    </location>
</feature>
<feature type="region of interest" description="Disordered" evidence="1">
    <location>
        <begin position="179"/>
        <end position="268"/>
    </location>
</feature>
<sequence>MPCCIAIVRWGACQHSMLLRVGCTANCGDEDICDPQDQQTMVVTRFRWFCEDCHMRRAVTDCDTRADGWDARVAAVQARGRLTPGERNLRTQALRAREDAEERQQEEKRSEQVEEIQFAADWTYEYGLAAFKIRYGIAQKEAGDEEEQPEDEQQFKKPQLPKVEQQFKVPQLPKVEHQFKKPQLPKESQQFKEQQPNEEDEQFKEQQPTEEDEQFKEQQPTEEEEPEDEEQYELPQLPEDEEQYEEQEPDDYEDPPRRPPVNRDNAPEDRIRMLRGMLPWDLNVILDVLRTKQEVLKALNAQQRRGSGQTGTTSSSTGNARPSTPRA</sequence>
<organism evidence="2 3">
    <name type="scientific">Tolypocladium paradoxum</name>
    <dbReference type="NCBI Taxonomy" id="94208"/>
    <lineage>
        <taxon>Eukaryota</taxon>
        <taxon>Fungi</taxon>
        <taxon>Dikarya</taxon>
        <taxon>Ascomycota</taxon>
        <taxon>Pezizomycotina</taxon>
        <taxon>Sordariomycetes</taxon>
        <taxon>Hypocreomycetidae</taxon>
        <taxon>Hypocreales</taxon>
        <taxon>Ophiocordycipitaceae</taxon>
        <taxon>Tolypocladium</taxon>
    </lineage>
</organism>